<dbReference type="Proteomes" id="UP000016662">
    <property type="component" value="Unassembled WGS sequence"/>
</dbReference>
<keyword evidence="5" id="KW-1185">Reference proteome</keyword>
<dbReference type="HOGENOM" id="CLU_062658_5_0_9"/>
<dbReference type="PANTHER" id="PTHR11839:SF18">
    <property type="entry name" value="NUDIX HYDROLASE DOMAIN-CONTAINING PROTEIN"/>
    <property type="match status" value="1"/>
</dbReference>
<accession>U2LRZ8</accession>
<dbReference type="GO" id="GO:0006753">
    <property type="term" value="P:nucleoside phosphate metabolic process"/>
    <property type="evidence" value="ECO:0007669"/>
    <property type="project" value="TreeGrafter"/>
</dbReference>
<sequence>MHLQEKTTGSEKTYQGKVFYVTRDTAELEDGKEVQRDVVHHSGGVCVVPLTEKGTVLMVKQFRYPMQQVTLEIPAGKLEAGEDPADCGRRELREEAGRTCGKYTPLGKLFPTPAYDTEVIHMYLAQELSAPEAQDLDDGEFLDVTELPLEQAVQMVMDGEIPDAKTQIALLKTYVLLQKEQ</sequence>
<evidence type="ECO:0000256" key="1">
    <source>
        <dbReference type="ARBA" id="ARBA00001946"/>
    </source>
</evidence>
<dbReference type="PROSITE" id="PS51462">
    <property type="entry name" value="NUDIX"/>
    <property type="match status" value="1"/>
</dbReference>
<dbReference type="GeneID" id="93693865"/>
<protein>
    <submittedName>
        <fullName evidence="4">Nudix-type nucleoside diphosphatase, YffH/AdpP family</fullName>
    </submittedName>
</protein>
<name>U2LRZ8_9FIRM</name>
<feature type="domain" description="Nudix hydrolase" evidence="3">
    <location>
        <begin position="39"/>
        <end position="169"/>
    </location>
</feature>
<dbReference type="GO" id="GO:0019693">
    <property type="term" value="P:ribose phosphate metabolic process"/>
    <property type="evidence" value="ECO:0007669"/>
    <property type="project" value="TreeGrafter"/>
</dbReference>
<dbReference type="PATRIC" id="fig|411473.3.peg.2038"/>
<dbReference type="AlphaFoldDB" id="U2LRZ8"/>
<dbReference type="SUPFAM" id="SSF55811">
    <property type="entry name" value="Nudix"/>
    <property type="match status" value="1"/>
</dbReference>
<dbReference type="RefSeq" id="WP_021680613.1">
    <property type="nucleotide sequence ID" value="NZ_KI260296.1"/>
</dbReference>
<dbReference type="GO" id="GO:0005829">
    <property type="term" value="C:cytosol"/>
    <property type="evidence" value="ECO:0007669"/>
    <property type="project" value="TreeGrafter"/>
</dbReference>
<dbReference type="InterPro" id="IPR015797">
    <property type="entry name" value="NUDIX_hydrolase-like_dom_sf"/>
</dbReference>
<dbReference type="STRING" id="411473.RUMCAL_02446"/>
<dbReference type="InterPro" id="IPR000086">
    <property type="entry name" value="NUDIX_hydrolase_dom"/>
</dbReference>
<evidence type="ECO:0000256" key="2">
    <source>
        <dbReference type="ARBA" id="ARBA00022801"/>
    </source>
</evidence>
<keyword evidence="2" id="KW-0378">Hydrolase</keyword>
<reference evidence="4 5" key="1">
    <citation type="submission" date="2013-07" db="EMBL/GenBank/DDBJ databases">
        <authorList>
            <person name="Weinstock G."/>
            <person name="Sodergren E."/>
            <person name="Wylie T."/>
            <person name="Fulton L."/>
            <person name="Fulton R."/>
            <person name="Fronick C."/>
            <person name="O'Laughlin M."/>
            <person name="Godfrey J."/>
            <person name="Miner T."/>
            <person name="Herter B."/>
            <person name="Appelbaum E."/>
            <person name="Cordes M."/>
            <person name="Lek S."/>
            <person name="Wollam A."/>
            <person name="Pepin K.H."/>
            <person name="Palsikar V.B."/>
            <person name="Mitreva M."/>
            <person name="Wilson R.K."/>
        </authorList>
    </citation>
    <scope>NUCLEOTIDE SEQUENCE [LARGE SCALE GENOMIC DNA]</scope>
    <source>
        <strain evidence="4 5">ATCC 27760</strain>
    </source>
</reference>
<dbReference type="Gene3D" id="3.90.79.10">
    <property type="entry name" value="Nucleoside Triphosphate Pyrophosphohydrolase"/>
    <property type="match status" value="1"/>
</dbReference>
<proteinExistence type="predicted"/>
<evidence type="ECO:0000313" key="4">
    <source>
        <dbReference type="EMBL" id="ERJ92239.1"/>
    </source>
</evidence>
<organism evidence="4 5">
    <name type="scientific">Ruminococcus callidus ATCC 27760</name>
    <dbReference type="NCBI Taxonomy" id="411473"/>
    <lineage>
        <taxon>Bacteria</taxon>
        <taxon>Bacillati</taxon>
        <taxon>Bacillota</taxon>
        <taxon>Clostridia</taxon>
        <taxon>Eubacteriales</taxon>
        <taxon>Oscillospiraceae</taxon>
        <taxon>Ruminococcus</taxon>
    </lineage>
</organism>
<dbReference type="OrthoDB" id="9806150at2"/>
<dbReference type="EMBL" id="AWVF01000296">
    <property type="protein sequence ID" value="ERJ92239.1"/>
    <property type="molecule type" value="Genomic_DNA"/>
</dbReference>
<dbReference type="eggNOG" id="COG0494">
    <property type="taxonomic scope" value="Bacteria"/>
</dbReference>
<evidence type="ECO:0000313" key="5">
    <source>
        <dbReference type="Proteomes" id="UP000016662"/>
    </source>
</evidence>
<dbReference type="PANTHER" id="PTHR11839">
    <property type="entry name" value="UDP/ADP-SUGAR PYROPHOSPHATASE"/>
    <property type="match status" value="1"/>
</dbReference>
<dbReference type="GO" id="GO:0016787">
    <property type="term" value="F:hydrolase activity"/>
    <property type="evidence" value="ECO:0007669"/>
    <property type="project" value="UniProtKB-KW"/>
</dbReference>
<dbReference type="Pfam" id="PF00293">
    <property type="entry name" value="NUDIX"/>
    <property type="match status" value="1"/>
</dbReference>
<gene>
    <name evidence="4" type="ORF">RUMCAL_02446</name>
</gene>
<comment type="caution">
    <text evidence="4">The sequence shown here is derived from an EMBL/GenBank/DDBJ whole genome shotgun (WGS) entry which is preliminary data.</text>
</comment>
<comment type="cofactor">
    <cofactor evidence="1">
        <name>Mg(2+)</name>
        <dbReference type="ChEBI" id="CHEBI:18420"/>
    </cofactor>
</comment>
<evidence type="ECO:0000259" key="3">
    <source>
        <dbReference type="PROSITE" id="PS51462"/>
    </source>
</evidence>